<dbReference type="RefSeq" id="WP_218445386.1">
    <property type="nucleotide sequence ID" value="NZ_JAGSPA010000002.1"/>
</dbReference>
<dbReference type="Proteomes" id="UP000722336">
    <property type="component" value="Unassembled WGS sequence"/>
</dbReference>
<sequence>MVSTAIYDIAGGDPAIMEKLLSEFRISIMKSVELLSKSTTPTEWCDRGHRLKGGALAIGAERLAAVAAKIERGDLAGPEALARVEDALQADLPED</sequence>
<feature type="domain" description="HPt" evidence="1">
    <location>
        <begin position="46"/>
        <end position="90"/>
    </location>
</feature>
<proteinExistence type="predicted"/>
<gene>
    <name evidence="2" type="ORF">KCG44_07820</name>
</gene>
<name>A0ABS6SFI0_9SPHN</name>
<dbReference type="Pfam" id="PF01627">
    <property type="entry name" value="Hpt"/>
    <property type="match status" value="1"/>
</dbReference>
<protein>
    <submittedName>
        <fullName evidence="2">Hpt domain-containing protein</fullName>
    </submittedName>
</protein>
<accession>A0ABS6SFI0</accession>
<dbReference type="InterPro" id="IPR008207">
    <property type="entry name" value="Sig_transdc_His_kin_Hpt_dom"/>
</dbReference>
<evidence type="ECO:0000259" key="1">
    <source>
        <dbReference type="Pfam" id="PF01627"/>
    </source>
</evidence>
<reference evidence="2 3" key="1">
    <citation type="submission" date="2021-04" db="EMBL/GenBank/DDBJ databases">
        <authorList>
            <person name="Pira H."/>
            <person name="Risdian C."/>
            <person name="Wink J."/>
        </authorList>
    </citation>
    <scope>NUCLEOTIDE SEQUENCE [LARGE SCALE GENOMIC DNA]</scope>
    <source>
        <strain evidence="2 3">WHA3</strain>
    </source>
</reference>
<keyword evidence="3" id="KW-1185">Reference proteome</keyword>
<organism evidence="2 3">
    <name type="scientific">Pacificimonas pallii</name>
    <dbReference type="NCBI Taxonomy" id="2827236"/>
    <lineage>
        <taxon>Bacteria</taxon>
        <taxon>Pseudomonadati</taxon>
        <taxon>Pseudomonadota</taxon>
        <taxon>Alphaproteobacteria</taxon>
        <taxon>Sphingomonadales</taxon>
        <taxon>Sphingosinicellaceae</taxon>
        <taxon>Pacificimonas</taxon>
    </lineage>
</organism>
<evidence type="ECO:0000313" key="2">
    <source>
        <dbReference type="EMBL" id="MBV7256691.1"/>
    </source>
</evidence>
<evidence type="ECO:0000313" key="3">
    <source>
        <dbReference type="Proteomes" id="UP000722336"/>
    </source>
</evidence>
<comment type="caution">
    <text evidence="2">The sequence shown here is derived from an EMBL/GenBank/DDBJ whole genome shotgun (WGS) entry which is preliminary data.</text>
</comment>
<dbReference type="EMBL" id="JAGSPA010000002">
    <property type="protein sequence ID" value="MBV7256691.1"/>
    <property type="molecule type" value="Genomic_DNA"/>
</dbReference>